<organism evidence="1 2">
    <name type="scientific">Peptoniphilus asaccharolyticus DSM 20463</name>
    <dbReference type="NCBI Taxonomy" id="573058"/>
    <lineage>
        <taxon>Bacteria</taxon>
        <taxon>Bacillati</taxon>
        <taxon>Bacillota</taxon>
        <taxon>Tissierellia</taxon>
        <taxon>Tissierellales</taxon>
        <taxon>Peptoniphilaceae</taxon>
        <taxon>Peptoniphilus</taxon>
    </lineage>
</organism>
<evidence type="ECO:0008006" key="3">
    <source>
        <dbReference type="Google" id="ProtNLM"/>
    </source>
</evidence>
<dbReference type="Proteomes" id="UP000192368">
    <property type="component" value="Unassembled WGS sequence"/>
</dbReference>
<dbReference type="InterPro" id="IPR024747">
    <property type="entry name" value="Pyridox_Oxase-rel"/>
</dbReference>
<dbReference type="Gene3D" id="2.30.110.10">
    <property type="entry name" value="Electron Transport, Fmn-binding Protein, Chain A"/>
    <property type="match status" value="1"/>
</dbReference>
<dbReference type="Pfam" id="PF12900">
    <property type="entry name" value="Pyridox_ox_2"/>
    <property type="match status" value="1"/>
</dbReference>
<dbReference type="AlphaFoldDB" id="A0A1W1VEC3"/>
<accession>A0A1W1VEC3</accession>
<protein>
    <recommendedName>
        <fullName evidence="3">Nitroimidazol reductase NimA, pyridoxamine 5'-phosphate oxidase superfamily</fullName>
    </recommendedName>
</protein>
<proteinExistence type="predicted"/>
<dbReference type="PANTHER" id="PTHR34071:SF2">
    <property type="entry name" value="FLAVIN-NUCLEOTIDE-BINDING PROTEIN"/>
    <property type="match status" value="1"/>
</dbReference>
<dbReference type="EMBL" id="FWWR01000011">
    <property type="protein sequence ID" value="SMB91294.1"/>
    <property type="molecule type" value="Genomic_DNA"/>
</dbReference>
<dbReference type="RefSeq" id="WP_084231312.1">
    <property type="nucleotide sequence ID" value="NZ_FWWR01000011.1"/>
</dbReference>
<dbReference type="SUPFAM" id="SSF50475">
    <property type="entry name" value="FMN-binding split barrel"/>
    <property type="match status" value="1"/>
</dbReference>
<name>A0A1W1VEC3_PEPAS</name>
<keyword evidence="2" id="KW-1185">Reference proteome</keyword>
<gene>
    <name evidence="1" type="ORF">SAMN00017477_1781</name>
</gene>
<evidence type="ECO:0000313" key="1">
    <source>
        <dbReference type="EMBL" id="SMB91294.1"/>
    </source>
</evidence>
<dbReference type="InterPro" id="IPR012349">
    <property type="entry name" value="Split_barrel_FMN-bd"/>
</dbReference>
<dbReference type="PANTHER" id="PTHR34071">
    <property type="entry name" value="5-NITROIMIDAZOLE ANTIBIOTICS RESISTANCE PROTEIN, NIMA-FAMILY-RELATED PROTEIN-RELATED"/>
    <property type="match status" value="1"/>
</dbReference>
<dbReference type="STRING" id="573058.SAMN00017477_1781"/>
<sequence>MEFRKMRRSAQQLSNEECIEILKREPRGVLAVVGDEDYPYALPLDFVYEEENGKIYFHCAKVGYKLDALRNNNKVSFCVYDEGFRKEGDWALNIKSIIIFGKIKFIEDQEETIERVRKLALKYYPTAEAVEEEIVKAGSRVQMLELTIEHMTGKLVNES</sequence>
<reference evidence="2" key="1">
    <citation type="submission" date="2017-04" db="EMBL/GenBank/DDBJ databases">
        <authorList>
            <person name="Varghese N."/>
            <person name="Submissions S."/>
        </authorList>
    </citation>
    <scope>NUCLEOTIDE SEQUENCE [LARGE SCALE GENOMIC DNA]</scope>
    <source>
        <strain evidence="2">DSM 20463</strain>
    </source>
</reference>
<evidence type="ECO:0000313" key="2">
    <source>
        <dbReference type="Proteomes" id="UP000192368"/>
    </source>
</evidence>